<keyword evidence="5" id="KW-0964">Secreted</keyword>
<dbReference type="SUPFAM" id="SSF57501">
    <property type="entry name" value="Cystine-knot cytokines"/>
    <property type="match status" value="1"/>
</dbReference>
<dbReference type="InterPro" id="IPR011009">
    <property type="entry name" value="Kinase-like_dom_sf"/>
</dbReference>
<dbReference type="InterPro" id="IPR000072">
    <property type="entry name" value="PDGF/VEGF_dom"/>
</dbReference>
<dbReference type="InterPro" id="IPR003599">
    <property type="entry name" value="Ig_sub"/>
</dbReference>
<evidence type="ECO:0000256" key="7">
    <source>
        <dbReference type="ARBA" id="ARBA00022657"/>
    </source>
</evidence>
<dbReference type="CDD" id="cd00096">
    <property type="entry name" value="Ig"/>
    <property type="match status" value="1"/>
</dbReference>
<feature type="transmembrane region" description="Helical" evidence="30">
    <location>
        <begin position="495"/>
        <end position="514"/>
    </location>
</feature>
<dbReference type="GO" id="GO:0005172">
    <property type="term" value="F:vascular endothelial growth factor receptor binding"/>
    <property type="evidence" value="ECO:0007669"/>
    <property type="project" value="UniProtKB-ARBA"/>
</dbReference>
<dbReference type="GO" id="GO:0005524">
    <property type="term" value="F:ATP binding"/>
    <property type="evidence" value="ECO:0007669"/>
    <property type="project" value="UniProtKB-UniRule"/>
</dbReference>
<evidence type="ECO:0000313" key="35">
    <source>
        <dbReference type="Proteomes" id="UP000886611"/>
    </source>
</evidence>
<keyword evidence="12 25" id="KW-0547">Nucleotide-binding</keyword>
<keyword evidence="6" id="KW-0597">Phosphoprotein</keyword>
<feature type="domain" description="Protein kinase" evidence="31">
    <location>
        <begin position="558"/>
        <end position="877"/>
    </location>
</feature>
<keyword evidence="13" id="KW-0418">Kinase</keyword>
<evidence type="ECO:0000256" key="20">
    <source>
        <dbReference type="ARBA" id="ARBA00023170"/>
    </source>
</evidence>
<comment type="caution">
    <text evidence="34">The sequence shown here is derived from an EMBL/GenBank/DDBJ whole genome shotgun (WGS) entry which is preliminary data.</text>
</comment>
<dbReference type="PROSITE" id="PS00107">
    <property type="entry name" value="PROTEIN_KINASE_ATP"/>
    <property type="match status" value="1"/>
</dbReference>
<reference evidence="34 35" key="1">
    <citation type="journal article" date="2021" name="Cell">
        <title>Tracing the genetic footprints of vertebrate landing in non-teleost ray-finned fishes.</title>
        <authorList>
            <person name="Bi X."/>
            <person name="Wang K."/>
            <person name="Yang L."/>
            <person name="Pan H."/>
            <person name="Jiang H."/>
            <person name="Wei Q."/>
            <person name="Fang M."/>
            <person name="Yu H."/>
            <person name="Zhu C."/>
            <person name="Cai Y."/>
            <person name="He Y."/>
            <person name="Gan X."/>
            <person name="Zeng H."/>
            <person name="Yu D."/>
            <person name="Zhu Y."/>
            <person name="Jiang H."/>
            <person name="Qiu Q."/>
            <person name="Yang H."/>
            <person name="Zhang Y.E."/>
            <person name="Wang W."/>
            <person name="Zhu M."/>
            <person name="He S."/>
            <person name="Zhang G."/>
        </authorList>
    </citation>
    <scope>NUCLEOTIDE SEQUENCE [LARGE SCALE GENOMIC DNA]</scope>
    <source>
        <strain evidence="34">Bchr_013</strain>
    </source>
</reference>
<feature type="binding site" evidence="26">
    <location>
        <position position="537"/>
    </location>
    <ligand>
        <name>Mg(2+)</name>
        <dbReference type="ChEBI" id="CHEBI:18420"/>
    </ligand>
</feature>
<keyword evidence="17 30" id="KW-0472">Membrane</keyword>
<dbReference type="InterPro" id="IPR017441">
    <property type="entry name" value="Protein_kinase_ATP_BS"/>
</dbReference>
<feature type="non-terminal residue" evidence="34">
    <location>
        <position position="1226"/>
    </location>
</feature>
<evidence type="ECO:0000256" key="6">
    <source>
        <dbReference type="ARBA" id="ARBA00022553"/>
    </source>
</evidence>
<keyword evidence="18" id="KW-0829">Tyrosine-protein kinase</keyword>
<dbReference type="Proteomes" id="UP000886611">
    <property type="component" value="Unassembled WGS sequence"/>
</dbReference>
<evidence type="ECO:0000256" key="22">
    <source>
        <dbReference type="ARBA" id="ARBA00023319"/>
    </source>
</evidence>
<feature type="binding site" evidence="25 28">
    <location>
        <position position="591"/>
    </location>
    <ligand>
        <name>ATP</name>
        <dbReference type="ChEBI" id="CHEBI:30616"/>
    </ligand>
</feature>
<dbReference type="FunFam" id="1.10.510.10:FF:001927">
    <property type="entry name" value="Receptor protein-tyrosine kinase"/>
    <property type="match status" value="1"/>
</dbReference>
<keyword evidence="11" id="KW-0677">Repeat</keyword>
<evidence type="ECO:0000256" key="17">
    <source>
        <dbReference type="ARBA" id="ARBA00023136"/>
    </source>
</evidence>
<dbReference type="GO" id="GO:0043408">
    <property type="term" value="P:regulation of MAPK cascade"/>
    <property type="evidence" value="ECO:0007669"/>
    <property type="project" value="TreeGrafter"/>
</dbReference>
<dbReference type="GO" id="GO:0005576">
    <property type="term" value="C:extracellular region"/>
    <property type="evidence" value="ECO:0007669"/>
    <property type="project" value="UniProtKB-SubCell"/>
</dbReference>
<evidence type="ECO:0000313" key="34">
    <source>
        <dbReference type="EMBL" id="KAG2456225.1"/>
    </source>
</evidence>
<dbReference type="SMART" id="SM00219">
    <property type="entry name" value="TyrKc"/>
    <property type="match status" value="1"/>
</dbReference>
<evidence type="ECO:0000256" key="1">
    <source>
        <dbReference type="ARBA" id="ARBA00004251"/>
    </source>
</evidence>
<dbReference type="GO" id="GO:0007169">
    <property type="term" value="P:cell surface receptor protein tyrosine kinase signaling pathway"/>
    <property type="evidence" value="ECO:0007669"/>
    <property type="project" value="InterPro"/>
</dbReference>
<dbReference type="GO" id="GO:0005886">
    <property type="term" value="C:plasma membrane"/>
    <property type="evidence" value="ECO:0007669"/>
    <property type="project" value="UniProtKB-SubCell"/>
</dbReference>
<evidence type="ECO:0000256" key="9">
    <source>
        <dbReference type="ARBA" id="ARBA00022692"/>
    </source>
</evidence>
<dbReference type="SMART" id="SM00141">
    <property type="entry name" value="PDGF"/>
    <property type="match status" value="1"/>
</dbReference>
<dbReference type="PROSITE" id="PS50278">
    <property type="entry name" value="PDGF_2"/>
    <property type="match status" value="1"/>
</dbReference>
<keyword evidence="19" id="KW-1015">Disulfide bond</keyword>
<evidence type="ECO:0000256" key="15">
    <source>
        <dbReference type="ARBA" id="ARBA00022989"/>
    </source>
</evidence>
<dbReference type="GO" id="GO:0001667">
    <property type="term" value="P:ameboidal-type cell migration"/>
    <property type="evidence" value="ECO:0007669"/>
    <property type="project" value="UniProtKB-ARBA"/>
</dbReference>
<dbReference type="InterPro" id="IPR000719">
    <property type="entry name" value="Prot_kinase_dom"/>
</dbReference>
<dbReference type="PIRSF" id="PIRSF000615">
    <property type="entry name" value="TyrPK_CSF1-R"/>
    <property type="match status" value="1"/>
</dbReference>
<gene>
    <name evidence="34" type="primary">Csf1r</name>
    <name evidence="34" type="ORF">GTO96_0006952</name>
</gene>
<evidence type="ECO:0000256" key="24">
    <source>
        <dbReference type="PIRSR" id="PIRSR000615-1"/>
    </source>
</evidence>
<dbReference type="InterPro" id="IPR030658">
    <property type="entry name" value="CSF-1_receptor"/>
</dbReference>
<evidence type="ECO:0000256" key="14">
    <source>
        <dbReference type="ARBA" id="ARBA00022840"/>
    </source>
</evidence>
<organism evidence="34 35">
    <name type="scientific">Polypterus senegalus</name>
    <name type="common">Senegal bichir</name>
    <dbReference type="NCBI Taxonomy" id="55291"/>
    <lineage>
        <taxon>Eukaryota</taxon>
        <taxon>Metazoa</taxon>
        <taxon>Chordata</taxon>
        <taxon>Craniata</taxon>
        <taxon>Vertebrata</taxon>
        <taxon>Euteleostomi</taxon>
        <taxon>Actinopterygii</taxon>
        <taxon>Polypteriformes</taxon>
        <taxon>Polypteridae</taxon>
        <taxon>Polypterus</taxon>
    </lineage>
</organism>
<dbReference type="Pfam" id="PF03128">
    <property type="entry name" value="CXCXC"/>
    <property type="match status" value="2"/>
</dbReference>
<dbReference type="PROSITE" id="PS50011">
    <property type="entry name" value="PROTEIN_KINASE_DOM"/>
    <property type="match status" value="1"/>
</dbReference>
<comment type="similarity">
    <text evidence="29">Belongs to the PDGF/VEGF growth factor family.</text>
</comment>
<dbReference type="Pfam" id="PF25305">
    <property type="entry name" value="Ig_PDGFR_d4"/>
    <property type="match status" value="1"/>
</dbReference>
<feature type="binding site" evidence="25">
    <location>
        <position position="745"/>
    </location>
    <ligand>
        <name>ATP</name>
        <dbReference type="ChEBI" id="CHEBI:30616"/>
    </ligand>
</feature>
<dbReference type="EC" id="2.7.10.1" evidence="3"/>
<dbReference type="InterPro" id="IPR001824">
    <property type="entry name" value="Tyr_kinase_rcpt_3_CS"/>
</dbReference>
<evidence type="ECO:0000256" key="11">
    <source>
        <dbReference type="ARBA" id="ARBA00022737"/>
    </source>
</evidence>
<evidence type="ECO:0000259" key="32">
    <source>
        <dbReference type="PROSITE" id="PS50278"/>
    </source>
</evidence>
<evidence type="ECO:0000256" key="16">
    <source>
        <dbReference type="ARBA" id="ARBA00023030"/>
    </source>
</evidence>
<evidence type="ECO:0000256" key="21">
    <source>
        <dbReference type="ARBA" id="ARBA00023180"/>
    </source>
</evidence>
<dbReference type="InterPro" id="IPR029034">
    <property type="entry name" value="Cystine-knot_cytokine"/>
</dbReference>
<dbReference type="GO" id="GO:0043235">
    <property type="term" value="C:receptor complex"/>
    <property type="evidence" value="ECO:0007669"/>
    <property type="project" value="TreeGrafter"/>
</dbReference>
<evidence type="ECO:0000256" key="5">
    <source>
        <dbReference type="ARBA" id="ARBA00022525"/>
    </source>
</evidence>
<feature type="binding site" evidence="26">
    <location>
        <position position="746"/>
    </location>
    <ligand>
        <name>Mg(2+)</name>
        <dbReference type="ChEBI" id="CHEBI:18420"/>
    </ligand>
</feature>
<dbReference type="InterPro" id="IPR013783">
    <property type="entry name" value="Ig-like_fold"/>
</dbReference>
<dbReference type="GO" id="GO:0001525">
    <property type="term" value="P:angiogenesis"/>
    <property type="evidence" value="ECO:0007669"/>
    <property type="project" value="UniProtKB-KW"/>
</dbReference>
<feature type="binding site" evidence="26">
    <location>
        <position position="759"/>
    </location>
    <ligand>
        <name>Mg(2+)</name>
        <dbReference type="ChEBI" id="CHEBI:18420"/>
    </ligand>
</feature>
<keyword evidence="4" id="KW-1003">Cell membrane</keyword>
<keyword evidence="21" id="KW-0325">Glycoprotein</keyword>
<dbReference type="SUPFAM" id="SSF56112">
    <property type="entry name" value="Protein kinase-like (PK-like)"/>
    <property type="match status" value="1"/>
</dbReference>
<sequence>MIFYSRLCDIFFFFLTILKRSGLSFRPVSGKRSGILLITDLLLAACGLNVPVIEPSSSEITVDVHGELKLSCKGDDNVIWVPKSRRFKKFVRKEGKSSVFQIQATVDMTGTYTCTYEGAKDLNASIYVYVKDPTQFFYIDTYAYHKLEQEGASVLLPCILTDPNIVDVSLKMANGSEPPRGMNYTFDSKRGITIQNAQPHFSGDYVCYGRKGENWKYSRAFSFNIYPIDEESEFKDTQLFIKSKLSIPSVTMEDTGNITCIGKNEAGVNSTSTFLQVVEKAYLNFFNPQNTTYEVREGDNLELKVLFEAYPPVHKTKWETPSSHNDSAHKEVFHSFSNRYEATLSLSRIKPTEKGQYTFFASNEKVCSFVNIHIELYQKPTVSLTTVNFSSILVCKASGYPAPNIKWFICSSEEERCTQNATDISEQLSAVVHVSEKLQYENVDVESTVIMPEFDKRKTMECFASNLAGEGYATHLTPLTLSTVSIVNELFTPSISASVSVAAVFFILLLFLLYKYKKKPKYEIRWKIIEATDGNNYTFIDPCQLPYSEKWEFPRDKLRLGKILGAGAFGKVVEATAFGLGQNESVKVAVKMLKPTAHSDEKEALMSELKILSHLGHHKNIVNLLGACTHGGPVLVITEYCSYGDLLNFLRQKSENFLTCIRNGIVMQEKNDYQNLTIDKKYLRSDSGVSSSCSVGYQEMKPVNSANNSAQGSTCDYIEDDCWPLDMDDLLRFAYQCIHRDVAARNVLLTEGHVAKICDFGLARDIMHDANYVVKGNARLPVKWMSPESIFDCVYTVQSDVWSYGILLWEIFSLGKSPYPNMLVDSKFYKLVKDGYQMERPDFAPPEMYSIMKMCWDLEPTKRPTFSKIGQLIERLLGEETEQSHLEPYILRVRELVDLLYPEHHLIQQCLRRKADRMPSEAAEWNYPWGNMKEAAIFARGLTPEAIKNIMLEYEKTRCTPREVCLDISREFPQITNKFYKPSCVLVHRCGGCCDNEALHCTNTSYSFISKTVLEHTNFQPGQVIDISFVNHTECSCRLRSETSHPSRSVIRRSAEDSSVQCSETDASCPDGQLWDTSVCKCVSDGEPALPAMKTGIKNTLGYNFCGHNMIFDEENCECVCENGVTQAMCEGRQRHFDESLCKCVCLETPGPEGCPAGQRWDEENCECVCRSSCPKGWKSNAETCQCECQENSDSCRLQGKKFNHKNCSMTTASYVTNVMTEFLFQ</sequence>
<evidence type="ECO:0000256" key="2">
    <source>
        <dbReference type="ARBA" id="ARBA00004613"/>
    </source>
</evidence>
<dbReference type="PANTHER" id="PTHR24416">
    <property type="entry name" value="TYROSINE-PROTEIN KINASE RECEPTOR"/>
    <property type="match status" value="1"/>
</dbReference>
<protein>
    <recommendedName>
        <fullName evidence="3">receptor protein-tyrosine kinase</fullName>
        <ecNumber evidence="3">2.7.10.1</ecNumber>
    </recommendedName>
</protein>
<keyword evidence="16 29" id="KW-0339">Growth factor</keyword>
<dbReference type="InterPro" id="IPR001245">
    <property type="entry name" value="Ser-Thr/Tyr_kinase_cat_dom"/>
</dbReference>
<dbReference type="PIRSF" id="PIRSF500947">
    <property type="entry name" value="CSF-1_receptor"/>
    <property type="match status" value="1"/>
</dbReference>
<dbReference type="InterPro" id="IPR023581">
    <property type="entry name" value="PD_growth_factor_CS"/>
</dbReference>
<dbReference type="GO" id="GO:0008083">
    <property type="term" value="F:growth factor activity"/>
    <property type="evidence" value="ECO:0007669"/>
    <property type="project" value="UniProtKB-KW"/>
</dbReference>
<evidence type="ECO:0000256" key="23">
    <source>
        <dbReference type="ARBA" id="ARBA00051243"/>
    </source>
</evidence>
<dbReference type="FunFam" id="3.30.200.20:FF:000025">
    <property type="entry name" value="Platelet-derived growth factor receptor alpha"/>
    <property type="match status" value="1"/>
</dbReference>
<feature type="non-terminal residue" evidence="34">
    <location>
        <position position="1"/>
    </location>
</feature>
<evidence type="ECO:0000256" key="4">
    <source>
        <dbReference type="ARBA" id="ARBA00022475"/>
    </source>
</evidence>
<dbReference type="InterPro" id="IPR020635">
    <property type="entry name" value="Tyr_kinase_cat_dom"/>
</dbReference>
<dbReference type="Pfam" id="PF07714">
    <property type="entry name" value="PK_Tyr_Ser-Thr"/>
    <property type="match status" value="1"/>
</dbReference>
<dbReference type="InterPro" id="IPR007110">
    <property type="entry name" value="Ig-like_dom"/>
</dbReference>
<dbReference type="PROSITE" id="PS00249">
    <property type="entry name" value="PDGF_1"/>
    <property type="match status" value="1"/>
</dbReference>
<comment type="subcellular location">
    <subcellularLocation>
        <location evidence="1">Cell membrane</location>
        <topology evidence="1">Single-pass type I membrane protein</topology>
    </subcellularLocation>
    <subcellularLocation>
        <location evidence="2">Secreted</location>
    </subcellularLocation>
</comment>
<dbReference type="Gene3D" id="2.60.40.10">
    <property type="entry name" value="Immunoglobulins"/>
    <property type="match status" value="5"/>
</dbReference>
<keyword evidence="15 30" id="KW-1133">Transmembrane helix</keyword>
<evidence type="ECO:0000256" key="8">
    <source>
        <dbReference type="ARBA" id="ARBA00022679"/>
    </source>
</evidence>
<evidence type="ECO:0000256" key="3">
    <source>
        <dbReference type="ARBA" id="ARBA00011902"/>
    </source>
</evidence>
<comment type="catalytic activity">
    <reaction evidence="23">
        <text>L-tyrosyl-[protein] + ATP = O-phospho-L-tyrosyl-[protein] + ADP + H(+)</text>
        <dbReference type="Rhea" id="RHEA:10596"/>
        <dbReference type="Rhea" id="RHEA-COMP:10136"/>
        <dbReference type="Rhea" id="RHEA-COMP:20101"/>
        <dbReference type="ChEBI" id="CHEBI:15378"/>
        <dbReference type="ChEBI" id="CHEBI:30616"/>
        <dbReference type="ChEBI" id="CHEBI:46858"/>
        <dbReference type="ChEBI" id="CHEBI:61978"/>
        <dbReference type="ChEBI" id="CHEBI:456216"/>
        <dbReference type="EC" id="2.7.10.1"/>
    </reaction>
</comment>
<dbReference type="Pfam" id="PF00341">
    <property type="entry name" value="PDGF"/>
    <property type="match status" value="1"/>
</dbReference>
<evidence type="ECO:0000256" key="26">
    <source>
        <dbReference type="PIRSR" id="PIRSR000615-3"/>
    </source>
</evidence>
<evidence type="ECO:0000256" key="12">
    <source>
        <dbReference type="ARBA" id="ARBA00022741"/>
    </source>
</evidence>
<dbReference type="GO" id="GO:0019955">
    <property type="term" value="F:cytokine binding"/>
    <property type="evidence" value="ECO:0007669"/>
    <property type="project" value="InterPro"/>
</dbReference>
<keyword evidence="26" id="KW-0479">Metal-binding</keyword>
<keyword evidence="9 30" id="KW-0812">Transmembrane</keyword>
<evidence type="ECO:0000256" key="29">
    <source>
        <dbReference type="RuleBase" id="RU003818"/>
    </source>
</evidence>
<feature type="binding site" evidence="25">
    <location>
        <begin position="565"/>
        <end position="572"/>
    </location>
    <ligand>
        <name>ATP</name>
        <dbReference type="ChEBI" id="CHEBI:30616"/>
    </ligand>
</feature>
<proteinExistence type="inferred from homology"/>
<dbReference type="GO" id="GO:0030335">
    <property type="term" value="P:positive regulation of cell migration"/>
    <property type="evidence" value="ECO:0007669"/>
    <property type="project" value="TreeGrafter"/>
</dbReference>
<evidence type="ECO:0000256" key="19">
    <source>
        <dbReference type="ARBA" id="ARBA00023157"/>
    </source>
</evidence>
<dbReference type="PROSITE" id="PS50835">
    <property type="entry name" value="IG_LIKE"/>
    <property type="match status" value="1"/>
</dbReference>
<dbReference type="InterPro" id="IPR004153">
    <property type="entry name" value="CXCXC_repeat"/>
</dbReference>
<keyword evidence="14 25" id="KW-0067">ATP-binding</keyword>
<dbReference type="SUPFAM" id="SSF48726">
    <property type="entry name" value="Immunoglobulin"/>
    <property type="match status" value="4"/>
</dbReference>
<evidence type="ECO:0000256" key="30">
    <source>
        <dbReference type="SAM" id="Phobius"/>
    </source>
</evidence>
<keyword evidence="26" id="KW-0460">Magnesium</keyword>
<keyword evidence="8" id="KW-0808">Transferase</keyword>
<dbReference type="GO" id="GO:0046872">
    <property type="term" value="F:metal ion binding"/>
    <property type="evidence" value="ECO:0007669"/>
    <property type="project" value="UniProtKB-KW"/>
</dbReference>
<feature type="binding site" evidence="25">
    <location>
        <begin position="639"/>
        <end position="645"/>
    </location>
    <ligand>
        <name>ATP</name>
        <dbReference type="ChEBI" id="CHEBI:30616"/>
    </ligand>
</feature>
<feature type="active site" description="Proton acceptor" evidence="24">
    <location>
        <position position="741"/>
    </location>
</feature>
<evidence type="ECO:0000256" key="28">
    <source>
        <dbReference type="PROSITE-ProRule" id="PRU10141"/>
    </source>
</evidence>
<dbReference type="EMBL" id="JAATIS010009265">
    <property type="protein sequence ID" value="KAG2456225.1"/>
    <property type="molecule type" value="Genomic_DNA"/>
</dbReference>
<dbReference type="AlphaFoldDB" id="A0A8X7WUV7"/>
<evidence type="ECO:0000256" key="18">
    <source>
        <dbReference type="ARBA" id="ARBA00023137"/>
    </source>
</evidence>
<dbReference type="GO" id="GO:0019838">
    <property type="term" value="F:growth factor binding"/>
    <property type="evidence" value="ECO:0007669"/>
    <property type="project" value="TreeGrafter"/>
</dbReference>
<keyword evidence="7" id="KW-0037">Angiogenesis</keyword>
<dbReference type="Gene3D" id="3.30.200.20">
    <property type="entry name" value="Phosphorylase Kinase, domain 1"/>
    <property type="match status" value="1"/>
</dbReference>
<evidence type="ECO:0000256" key="25">
    <source>
        <dbReference type="PIRSR" id="PIRSR000615-2"/>
    </source>
</evidence>
<dbReference type="InterPro" id="IPR050122">
    <property type="entry name" value="RTK"/>
</dbReference>
<keyword evidence="20" id="KW-0675">Receptor</keyword>
<dbReference type="GO" id="GO:0030316">
    <property type="term" value="P:osteoclast differentiation"/>
    <property type="evidence" value="ECO:0007669"/>
    <property type="project" value="TreeGrafter"/>
</dbReference>
<dbReference type="SMART" id="SM00409">
    <property type="entry name" value="IG"/>
    <property type="match status" value="3"/>
</dbReference>
<feature type="domain" description="Ig-like" evidence="33">
    <location>
        <begin position="380"/>
        <end position="482"/>
    </location>
</feature>
<dbReference type="GO" id="GO:0005011">
    <property type="term" value="F:macrophage colony-stimulating factor receptor activity"/>
    <property type="evidence" value="ECO:0007669"/>
    <property type="project" value="TreeGrafter"/>
</dbReference>
<accession>A0A8X7WUV7</accession>
<evidence type="ECO:0000256" key="27">
    <source>
        <dbReference type="PIRSR" id="PIRSR500947-51"/>
    </source>
</evidence>
<dbReference type="CDD" id="cd00135">
    <property type="entry name" value="PDGF"/>
    <property type="match status" value="1"/>
</dbReference>
<evidence type="ECO:0000259" key="31">
    <source>
        <dbReference type="PROSITE" id="PS50011"/>
    </source>
</evidence>
<feature type="domain" description="Platelet-derived growth factor (PDGF) family profile" evidence="32">
    <location>
        <begin position="945"/>
        <end position="1042"/>
    </location>
</feature>
<dbReference type="PANTHER" id="PTHR24416:SF47">
    <property type="entry name" value="MACROPHAGE COLONY-STIMULATING FACTOR 1 RECEPTOR"/>
    <property type="match status" value="1"/>
</dbReference>
<dbReference type="Gene3D" id="2.10.90.10">
    <property type="entry name" value="Cystine-knot cytokines"/>
    <property type="match status" value="1"/>
</dbReference>
<evidence type="ECO:0000256" key="13">
    <source>
        <dbReference type="ARBA" id="ARBA00022777"/>
    </source>
</evidence>
<dbReference type="GO" id="GO:1990682">
    <property type="term" value="C:CSF1-CSF1R complex"/>
    <property type="evidence" value="ECO:0007669"/>
    <property type="project" value="TreeGrafter"/>
</dbReference>
<keyword evidence="22" id="KW-0393">Immunoglobulin domain</keyword>
<evidence type="ECO:0000259" key="33">
    <source>
        <dbReference type="PROSITE" id="PS50835"/>
    </source>
</evidence>
<keyword evidence="35" id="KW-1185">Reference proteome</keyword>
<dbReference type="Gene3D" id="1.10.510.10">
    <property type="entry name" value="Transferase(Phosphotransferase) domain 1"/>
    <property type="match status" value="1"/>
</dbReference>
<evidence type="ECO:0000256" key="10">
    <source>
        <dbReference type="ARBA" id="ARBA00022729"/>
    </source>
</evidence>
<dbReference type="InterPro" id="IPR036179">
    <property type="entry name" value="Ig-like_dom_sf"/>
</dbReference>
<name>A0A8X7WUV7_POLSE</name>
<dbReference type="PROSITE" id="PS00240">
    <property type="entry name" value="RECEPTOR_TYR_KIN_III"/>
    <property type="match status" value="1"/>
</dbReference>
<feature type="binding site" evidence="27">
    <location>
        <begin position="564"/>
        <end position="572"/>
    </location>
    <ligand>
        <name>ATP</name>
        <dbReference type="ChEBI" id="CHEBI:30616"/>
    </ligand>
</feature>
<keyword evidence="10" id="KW-0732">Signal</keyword>